<sequence>MRINFAPAILTLAVASSVYAAPAPVHLAKRNWVSDKLTDLVEKALNTLECGACTAALVGVKDVAWLNKNWVLDALSDICPKVSKLTPEVCTGSVKLEGPALLDALLKADLLSGDAKFICYQVAGICAPPSISSGSLKFPKARPANAVAPAPSGKLIDVLHLSDWHVDAGYIPGSEAACDQPLCCRKHSNSPAVPTRKASTWGDYNCDVPIKLGKNMMKYVPTVANVSFGILTGDVPPHDVWAETQQTVVPQTANAYGVMATLGTKIYPTIGNHEAGPTNLYPTTSSGGSVQWLYNSLADDWSRWLPTEAVNSVKSNYGAYNVSPAPGLRIISLNTNFCYTMNFYLYADVSDYDPNGELKWLVAQLQAAEDAGERVWIIGHVSPSMTSCIMNWSNLYYQAVQRYSPHVIAEQFFGHSHYDEFALYYAPGAKTTQNAISTAWIGPSTTTYTNLNPGFRTYKVDTKSWNIFDSQTYIADMSLAPTWDATGATPNWHLEYSARQTYSAYVPIAADKPLSASWWHDVTKAFETNPAAFQTYWKLRSKSSGLQIACPAGGPCPAEMICDLRAGKSSDSCSKIALKLSRRSDVDSEATPAAAVVAGANRFLKRSEPAAAVAQSSPWNKNLCN</sequence>
<dbReference type="CDD" id="cd00842">
    <property type="entry name" value="MPP_ASMase"/>
    <property type="match status" value="1"/>
</dbReference>
<dbReference type="GO" id="GO:0016020">
    <property type="term" value="C:membrane"/>
    <property type="evidence" value="ECO:0007669"/>
    <property type="project" value="GOC"/>
</dbReference>
<dbReference type="InterPro" id="IPR004843">
    <property type="entry name" value="Calcineurin-like_PHP"/>
</dbReference>
<dbReference type="Proteomes" id="UP000723463">
    <property type="component" value="Unassembled WGS sequence"/>
</dbReference>
<feature type="binding site" evidence="5">
    <location>
        <position position="380"/>
    </location>
    <ligand>
        <name>Zn(2+)</name>
        <dbReference type="ChEBI" id="CHEBI:29105"/>
        <label>2</label>
    </ligand>
</feature>
<dbReference type="PIRSF" id="PIRSF000948">
    <property type="entry name" value="Sphingomy_PDE"/>
    <property type="match status" value="1"/>
</dbReference>
<dbReference type="PROSITE" id="PS50015">
    <property type="entry name" value="SAP_B"/>
    <property type="match status" value="1"/>
</dbReference>
<feature type="binding site" evidence="5">
    <location>
        <position position="417"/>
    </location>
    <ligand>
        <name>Zn(2+)</name>
        <dbReference type="ChEBI" id="CHEBI:29105"/>
        <label>1</label>
    </ligand>
</feature>
<keyword evidence="7" id="KW-0732">Signal</keyword>
<evidence type="ECO:0000313" key="9">
    <source>
        <dbReference type="EMBL" id="KAF9550905.1"/>
    </source>
</evidence>
<keyword evidence="10" id="KW-1185">Reference proteome</keyword>
<evidence type="ECO:0000256" key="7">
    <source>
        <dbReference type="SAM" id="SignalP"/>
    </source>
</evidence>
<dbReference type="SUPFAM" id="SSF56300">
    <property type="entry name" value="Metallo-dependent phosphatases"/>
    <property type="match status" value="1"/>
</dbReference>
<comment type="cofactor">
    <cofactor evidence="5">
        <name>Zn(2+)</name>
        <dbReference type="ChEBI" id="CHEBI:29105"/>
    </cofactor>
    <text evidence="5">Binds 2 Zn(2+) ions per subunit.</text>
</comment>
<evidence type="ECO:0000256" key="3">
    <source>
        <dbReference type="ARBA" id="ARBA00023180"/>
    </source>
</evidence>
<evidence type="ECO:0000259" key="8">
    <source>
        <dbReference type="PROSITE" id="PS50015"/>
    </source>
</evidence>
<evidence type="ECO:0000256" key="6">
    <source>
        <dbReference type="PIRSR" id="PIRSR000948-2"/>
    </source>
</evidence>
<feature type="binding site" evidence="5">
    <location>
        <position position="165"/>
    </location>
    <ligand>
        <name>Zn(2+)</name>
        <dbReference type="ChEBI" id="CHEBI:29105"/>
        <label>1</label>
    </ligand>
</feature>
<evidence type="ECO:0000256" key="4">
    <source>
        <dbReference type="PIRNR" id="PIRNR000948"/>
    </source>
</evidence>
<feature type="disulfide bond" evidence="6">
    <location>
        <begin position="184"/>
        <end position="206"/>
    </location>
</feature>
<feature type="binding site" evidence="5">
    <location>
        <position position="415"/>
    </location>
    <ligand>
        <name>Zn(2+)</name>
        <dbReference type="ChEBI" id="CHEBI:29105"/>
        <label>2</label>
    </ligand>
</feature>
<protein>
    <recommendedName>
        <fullName evidence="4">Sphingomyelin phosphodiesterase</fullName>
    </recommendedName>
</protein>
<keyword evidence="1 4" id="KW-0378">Hydrolase</keyword>
<feature type="disulfide bond" evidence="6">
    <location>
        <begin position="178"/>
        <end position="183"/>
    </location>
</feature>
<dbReference type="InterPro" id="IPR029052">
    <property type="entry name" value="Metallo-depent_PP-like"/>
</dbReference>
<dbReference type="GO" id="GO:0005615">
    <property type="term" value="C:extracellular space"/>
    <property type="evidence" value="ECO:0007669"/>
    <property type="project" value="TreeGrafter"/>
</dbReference>
<dbReference type="GO" id="GO:0046872">
    <property type="term" value="F:metal ion binding"/>
    <property type="evidence" value="ECO:0007669"/>
    <property type="project" value="UniProtKB-KW"/>
</dbReference>
<evidence type="ECO:0000313" key="10">
    <source>
        <dbReference type="Proteomes" id="UP000723463"/>
    </source>
</evidence>
<dbReference type="AlphaFoldDB" id="A0A9P6FIE1"/>
<dbReference type="PANTHER" id="PTHR10340:SF34">
    <property type="entry name" value="SPHINGOMYELIN PHOSPHODIESTERASE"/>
    <property type="match status" value="1"/>
</dbReference>
<dbReference type="EMBL" id="JAAAXW010000008">
    <property type="protein sequence ID" value="KAF9550905.1"/>
    <property type="molecule type" value="Genomic_DNA"/>
</dbReference>
<comment type="similarity">
    <text evidence="4">Belongs to the acid sphingomyelinase family.</text>
</comment>
<keyword evidence="4" id="KW-0326">Glycosidase</keyword>
<keyword evidence="3" id="KW-0325">Glycoprotein</keyword>
<keyword evidence="5" id="KW-0479">Metal-binding</keyword>
<feature type="disulfide bond" evidence="6">
    <location>
        <begin position="338"/>
        <end position="388"/>
    </location>
</feature>
<evidence type="ECO:0000256" key="2">
    <source>
        <dbReference type="ARBA" id="ARBA00023157"/>
    </source>
</evidence>
<feature type="binding site" evidence="5">
    <location>
        <position position="234"/>
    </location>
    <ligand>
        <name>Zn(2+)</name>
        <dbReference type="ChEBI" id="CHEBI:29105"/>
        <label>2</label>
    </ligand>
</feature>
<gene>
    <name evidence="9" type="ORF">EC957_011452</name>
</gene>
<feature type="disulfide bond" evidence="6">
    <location>
        <begin position="79"/>
        <end position="90"/>
    </location>
</feature>
<dbReference type="InterPro" id="IPR041805">
    <property type="entry name" value="ASMase/PPN1_MPP"/>
</dbReference>
<reference evidence="9" key="1">
    <citation type="journal article" date="2020" name="Fungal Divers.">
        <title>Resolving the Mortierellaceae phylogeny through synthesis of multi-gene phylogenetics and phylogenomics.</title>
        <authorList>
            <person name="Vandepol N."/>
            <person name="Liber J."/>
            <person name="Desiro A."/>
            <person name="Na H."/>
            <person name="Kennedy M."/>
            <person name="Barry K."/>
            <person name="Grigoriev I.V."/>
            <person name="Miller A.N."/>
            <person name="O'Donnell K."/>
            <person name="Stajich J.E."/>
            <person name="Bonito G."/>
        </authorList>
    </citation>
    <scope>NUCLEOTIDE SEQUENCE</scope>
    <source>
        <strain evidence="9">NRRL 2591</strain>
    </source>
</reference>
<comment type="caution">
    <text evidence="9">The sequence shown here is derived from an EMBL/GenBank/DDBJ whole genome shotgun (WGS) entry which is preliminary data.</text>
</comment>
<accession>A0A9P6FIE1</accession>
<dbReference type="SMART" id="SM00741">
    <property type="entry name" value="SapB"/>
    <property type="match status" value="1"/>
</dbReference>
<feature type="binding site" evidence="5">
    <location>
        <position position="272"/>
    </location>
    <ligand>
        <name>Zn(2+)</name>
        <dbReference type="ChEBI" id="CHEBI:29105"/>
        <label>2</label>
    </ligand>
</feature>
<dbReference type="Pfam" id="PF00149">
    <property type="entry name" value="Metallophos"/>
    <property type="match status" value="1"/>
</dbReference>
<dbReference type="InterPro" id="IPR008139">
    <property type="entry name" value="SaposinB_dom"/>
</dbReference>
<feature type="binding site" evidence="5">
    <location>
        <position position="163"/>
    </location>
    <ligand>
        <name>Zn(2+)</name>
        <dbReference type="ChEBI" id="CHEBI:29105"/>
        <label>1</label>
    </ligand>
</feature>
<feature type="chain" id="PRO_5040253907" description="Sphingomyelin phosphodiesterase" evidence="7">
    <location>
        <begin position="21"/>
        <end position="625"/>
    </location>
</feature>
<feature type="binding site" evidence="5">
    <location>
        <position position="234"/>
    </location>
    <ligand>
        <name>Zn(2+)</name>
        <dbReference type="ChEBI" id="CHEBI:29105"/>
        <label>1</label>
    </ligand>
</feature>
<feature type="signal peptide" evidence="7">
    <location>
        <begin position="1"/>
        <end position="20"/>
    </location>
</feature>
<name>A0A9P6FIE1_9FUNG</name>
<keyword evidence="5" id="KW-0862">Zinc</keyword>
<feature type="domain" description="Saposin B-type" evidence="8">
    <location>
        <begin position="46"/>
        <end position="130"/>
    </location>
</feature>
<keyword evidence="2 6" id="KW-1015">Disulfide bond</keyword>
<feature type="disulfide bond" evidence="6">
    <location>
        <begin position="50"/>
        <end position="126"/>
    </location>
</feature>
<dbReference type="InterPro" id="IPR011160">
    <property type="entry name" value="Sphingomy_PDE"/>
</dbReference>
<dbReference type="GO" id="GO:0016798">
    <property type="term" value="F:hydrolase activity, acting on glycosyl bonds"/>
    <property type="evidence" value="ECO:0007669"/>
    <property type="project" value="UniProtKB-KW"/>
</dbReference>
<organism evidence="9 10">
    <name type="scientific">Mortierella hygrophila</name>
    <dbReference type="NCBI Taxonomy" id="979708"/>
    <lineage>
        <taxon>Eukaryota</taxon>
        <taxon>Fungi</taxon>
        <taxon>Fungi incertae sedis</taxon>
        <taxon>Mucoromycota</taxon>
        <taxon>Mortierellomycotina</taxon>
        <taxon>Mortierellomycetes</taxon>
        <taxon>Mortierellales</taxon>
        <taxon>Mortierellaceae</taxon>
        <taxon>Mortierella</taxon>
    </lineage>
</organism>
<evidence type="ECO:0000256" key="5">
    <source>
        <dbReference type="PIRSR" id="PIRSR000948-1"/>
    </source>
</evidence>
<dbReference type="GO" id="GO:0004767">
    <property type="term" value="F:sphingomyelin phosphodiesterase activity"/>
    <property type="evidence" value="ECO:0007669"/>
    <property type="project" value="UniProtKB-UniRule"/>
</dbReference>
<dbReference type="GO" id="GO:0006685">
    <property type="term" value="P:sphingomyelin catabolic process"/>
    <property type="evidence" value="ECO:0007669"/>
    <property type="project" value="UniProtKB-UniRule"/>
</dbReference>
<dbReference type="PANTHER" id="PTHR10340">
    <property type="entry name" value="SPHINGOMYELIN PHOSPHODIESTERASE"/>
    <property type="match status" value="1"/>
</dbReference>
<evidence type="ECO:0000256" key="1">
    <source>
        <dbReference type="ARBA" id="ARBA00022801"/>
    </source>
</evidence>
<comment type="function">
    <text evidence="4">Converts sphingomyelin to ceramide.</text>
</comment>
<proteinExistence type="inferred from homology"/>